<sequence length="50" mass="5565">IKNSRMVVCDDGLAQLKAYKYQSGRSTVFGLPVRSCGTFLVSNSGCHRWK</sequence>
<gene>
    <name evidence="1" type="ORF">SARC_14851</name>
</gene>
<dbReference type="RefSeq" id="XP_014146493.1">
    <property type="nucleotide sequence ID" value="XM_014291018.1"/>
</dbReference>
<dbReference type="Proteomes" id="UP000054560">
    <property type="component" value="Unassembled WGS sequence"/>
</dbReference>
<reference evidence="1 2" key="1">
    <citation type="submission" date="2011-02" db="EMBL/GenBank/DDBJ databases">
        <title>The Genome Sequence of Sphaeroforma arctica JP610.</title>
        <authorList>
            <consortium name="The Broad Institute Genome Sequencing Platform"/>
            <person name="Russ C."/>
            <person name="Cuomo C."/>
            <person name="Young S.K."/>
            <person name="Zeng Q."/>
            <person name="Gargeya S."/>
            <person name="Alvarado L."/>
            <person name="Berlin A."/>
            <person name="Chapman S.B."/>
            <person name="Chen Z."/>
            <person name="Freedman E."/>
            <person name="Gellesch M."/>
            <person name="Goldberg J."/>
            <person name="Griggs A."/>
            <person name="Gujja S."/>
            <person name="Heilman E."/>
            <person name="Heiman D."/>
            <person name="Howarth C."/>
            <person name="Mehta T."/>
            <person name="Neiman D."/>
            <person name="Pearson M."/>
            <person name="Roberts A."/>
            <person name="Saif S."/>
            <person name="Shea T."/>
            <person name="Shenoy N."/>
            <person name="Sisk P."/>
            <person name="Stolte C."/>
            <person name="Sykes S."/>
            <person name="White J."/>
            <person name="Yandava C."/>
            <person name="Burger G."/>
            <person name="Gray M.W."/>
            <person name="Holland P.W.H."/>
            <person name="King N."/>
            <person name="Lang F.B.F."/>
            <person name="Roger A.J."/>
            <person name="Ruiz-Trillo I."/>
            <person name="Haas B."/>
            <person name="Nusbaum C."/>
            <person name="Birren B."/>
        </authorList>
    </citation>
    <scope>NUCLEOTIDE SEQUENCE [LARGE SCALE GENOMIC DNA]</scope>
    <source>
        <strain evidence="1 2">JP610</strain>
    </source>
</reference>
<name>A0A0L0F7R7_9EUKA</name>
<dbReference type="GeneID" id="25915355"/>
<evidence type="ECO:0000313" key="2">
    <source>
        <dbReference type="Proteomes" id="UP000054560"/>
    </source>
</evidence>
<organism evidence="1 2">
    <name type="scientific">Sphaeroforma arctica JP610</name>
    <dbReference type="NCBI Taxonomy" id="667725"/>
    <lineage>
        <taxon>Eukaryota</taxon>
        <taxon>Ichthyosporea</taxon>
        <taxon>Ichthyophonida</taxon>
        <taxon>Sphaeroforma</taxon>
    </lineage>
</organism>
<proteinExistence type="predicted"/>
<evidence type="ECO:0000313" key="1">
    <source>
        <dbReference type="EMBL" id="KNC72591.1"/>
    </source>
</evidence>
<dbReference type="EMBL" id="KQ246780">
    <property type="protein sequence ID" value="KNC72591.1"/>
    <property type="molecule type" value="Genomic_DNA"/>
</dbReference>
<protein>
    <submittedName>
        <fullName evidence="1">Uncharacterized protein</fullName>
    </submittedName>
</protein>
<keyword evidence="2" id="KW-1185">Reference proteome</keyword>
<feature type="non-terminal residue" evidence="1">
    <location>
        <position position="50"/>
    </location>
</feature>
<accession>A0A0L0F7R7</accession>
<feature type="non-terminal residue" evidence="1">
    <location>
        <position position="1"/>
    </location>
</feature>
<dbReference type="AlphaFoldDB" id="A0A0L0F7R7"/>